<gene>
    <name evidence="5" type="ORF">GUITHDRAFT_163658</name>
</gene>
<dbReference type="AlphaFoldDB" id="L1J6L4"/>
<evidence type="ECO:0000256" key="2">
    <source>
        <dbReference type="SAM" id="MobiDB-lite"/>
    </source>
</evidence>
<keyword evidence="3" id="KW-0732">Signal</keyword>
<evidence type="ECO:0000256" key="3">
    <source>
        <dbReference type="SAM" id="SignalP"/>
    </source>
</evidence>
<protein>
    <recommendedName>
        <fullName evidence="4">C2 domain-containing protein</fullName>
    </recommendedName>
</protein>
<evidence type="ECO:0000313" key="7">
    <source>
        <dbReference type="Proteomes" id="UP000011087"/>
    </source>
</evidence>
<dbReference type="PANTHER" id="PTHR46980:SF2">
    <property type="entry name" value="TRICALBIN-1-RELATED"/>
    <property type="match status" value="1"/>
</dbReference>
<dbReference type="GeneID" id="17300765"/>
<dbReference type="PaxDb" id="55529-EKX44161"/>
<keyword evidence="7" id="KW-1185">Reference proteome</keyword>
<evidence type="ECO:0000256" key="1">
    <source>
        <dbReference type="SAM" id="Coils"/>
    </source>
</evidence>
<dbReference type="PROSITE" id="PS50004">
    <property type="entry name" value="C2"/>
    <property type="match status" value="1"/>
</dbReference>
<dbReference type="EMBL" id="JH993006">
    <property type="protein sequence ID" value="EKX44161.1"/>
    <property type="molecule type" value="Genomic_DNA"/>
</dbReference>
<dbReference type="SUPFAM" id="SSF49562">
    <property type="entry name" value="C2 domain (Calcium/lipid-binding domain, CaLB)"/>
    <property type="match status" value="1"/>
</dbReference>
<organism evidence="5">
    <name type="scientific">Guillardia theta (strain CCMP2712)</name>
    <name type="common">Cryptophyte</name>
    <dbReference type="NCBI Taxonomy" id="905079"/>
    <lineage>
        <taxon>Eukaryota</taxon>
        <taxon>Cryptophyceae</taxon>
        <taxon>Pyrenomonadales</taxon>
        <taxon>Geminigeraceae</taxon>
        <taxon>Guillardia</taxon>
    </lineage>
</organism>
<dbReference type="OrthoDB" id="73919at2759"/>
<evidence type="ECO:0000259" key="4">
    <source>
        <dbReference type="PROSITE" id="PS50004"/>
    </source>
</evidence>
<evidence type="ECO:0000313" key="5">
    <source>
        <dbReference type="EMBL" id="EKX44161.1"/>
    </source>
</evidence>
<dbReference type="HOGENOM" id="CLU_379694_0_0_1"/>
<feature type="domain" description="C2" evidence="4">
    <location>
        <begin position="564"/>
        <end position="693"/>
    </location>
</feature>
<feature type="signal peptide" evidence="3">
    <location>
        <begin position="1"/>
        <end position="18"/>
    </location>
</feature>
<dbReference type="eggNOG" id="KOG1012">
    <property type="taxonomic scope" value="Eukaryota"/>
</dbReference>
<dbReference type="Gene3D" id="2.60.40.150">
    <property type="entry name" value="C2 domain"/>
    <property type="match status" value="1"/>
</dbReference>
<reference evidence="5 7" key="1">
    <citation type="journal article" date="2012" name="Nature">
        <title>Algal genomes reveal evolutionary mosaicism and the fate of nucleomorphs.</title>
        <authorList>
            <consortium name="DOE Joint Genome Institute"/>
            <person name="Curtis B.A."/>
            <person name="Tanifuji G."/>
            <person name="Burki F."/>
            <person name="Gruber A."/>
            <person name="Irimia M."/>
            <person name="Maruyama S."/>
            <person name="Arias M.C."/>
            <person name="Ball S.G."/>
            <person name="Gile G.H."/>
            <person name="Hirakawa Y."/>
            <person name="Hopkins J.F."/>
            <person name="Kuo A."/>
            <person name="Rensing S.A."/>
            <person name="Schmutz J."/>
            <person name="Symeonidi A."/>
            <person name="Elias M."/>
            <person name="Eveleigh R.J."/>
            <person name="Herman E.K."/>
            <person name="Klute M.J."/>
            <person name="Nakayama T."/>
            <person name="Obornik M."/>
            <person name="Reyes-Prieto A."/>
            <person name="Armbrust E.V."/>
            <person name="Aves S.J."/>
            <person name="Beiko R.G."/>
            <person name="Coutinho P."/>
            <person name="Dacks J.B."/>
            <person name="Durnford D.G."/>
            <person name="Fast N.M."/>
            <person name="Green B.R."/>
            <person name="Grisdale C.J."/>
            <person name="Hempel F."/>
            <person name="Henrissat B."/>
            <person name="Hoppner M.P."/>
            <person name="Ishida K."/>
            <person name="Kim E."/>
            <person name="Koreny L."/>
            <person name="Kroth P.G."/>
            <person name="Liu Y."/>
            <person name="Malik S.B."/>
            <person name="Maier U.G."/>
            <person name="McRose D."/>
            <person name="Mock T."/>
            <person name="Neilson J.A."/>
            <person name="Onodera N.T."/>
            <person name="Poole A.M."/>
            <person name="Pritham E.J."/>
            <person name="Richards T.A."/>
            <person name="Rocap G."/>
            <person name="Roy S.W."/>
            <person name="Sarai C."/>
            <person name="Schaack S."/>
            <person name="Shirato S."/>
            <person name="Slamovits C.H."/>
            <person name="Spencer D.F."/>
            <person name="Suzuki S."/>
            <person name="Worden A.Z."/>
            <person name="Zauner S."/>
            <person name="Barry K."/>
            <person name="Bell C."/>
            <person name="Bharti A.K."/>
            <person name="Crow J.A."/>
            <person name="Grimwood J."/>
            <person name="Kramer R."/>
            <person name="Lindquist E."/>
            <person name="Lucas S."/>
            <person name="Salamov A."/>
            <person name="McFadden G.I."/>
            <person name="Lane C.E."/>
            <person name="Keeling P.J."/>
            <person name="Gray M.W."/>
            <person name="Grigoriev I.V."/>
            <person name="Archibald J.M."/>
        </authorList>
    </citation>
    <scope>NUCLEOTIDE SEQUENCE</scope>
    <source>
        <strain evidence="5 7">CCMP2712</strain>
    </source>
</reference>
<reference evidence="6" key="3">
    <citation type="submission" date="2016-03" db="UniProtKB">
        <authorList>
            <consortium name="EnsemblProtists"/>
        </authorList>
    </citation>
    <scope>IDENTIFICATION</scope>
</reference>
<name>L1J6L4_GUITC</name>
<feature type="region of interest" description="Disordered" evidence="2">
    <location>
        <begin position="264"/>
        <end position="284"/>
    </location>
</feature>
<dbReference type="KEGG" id="gtt:GUITHDRAFT_163658"/>
<dbReference type="CDD" id="cd00030">
    <property type="entry name" value="C2"/>
    <property type="match status" value="1"/>
</dbReference>
<dbReference type="InterPro" id="IPR052455">
    <property type="entry name" value="Tricalbin_domain"/>
</dbReference>
<dbReference type="InterPro" id="IPR035892">
    <property type="entry name" value="C2_domain_sf"/>
</dbReference>
<keyword evidence="1" id="KW-0175">Coiled coil</keyword>
<dbReference type="PANTHER" id="PTHR46980">
    <property type="entry name" value="TRICALBIN-1-RELATED"/>
    <property type="match status" value="1"/>
</dbReference>
<reference evidence="7" key="2">
    <citation type="submission" date="2012-11" db="EMBL/GenBank/DDBJ databases">
        <authorList>
            <person name="Kuo A."/>
            <person name="Curtis B.A."/>
            <person name="Tanifuji G."/>
            <person name="Burki F."/>
            <person name="Gruber A."/>
            <person name="Irimia M."/>
            <person name="Maruyama S."/>
            <person name="Arias M.C."/>
            <person name="Ball S.G."/>
            <person name="Gile G.H."/>
            <person name="Hirakawa Y."/>
            <person name="Hopkins J.F."/>
            <person name="Rensing S.A."/>
            <person name="Schmutz J."/>
            <person name="Symeonidi A."/>
            <person name="Elias M."/>
            <person name="Eveleigh R.J."/>
            <person name="Herman E.K."/>
            <person name="Klute M.J."/>
            <person name="Nakayama T."/>
            <person name="Obornik M."/>
            <person name="Reyes-Prieto A."/>
            <person name="Armbrust E.V."/>
            <person name="Aves S.J."/>
            <person name="Beiko R.G."/>
            <person name="Coutinho P."/>
            <person name="Dacks J.B."/>
            <person name="Durnford D.G."/>
            <person name="Fast N.M."/>
            <person name="Green B.R."/>
            <person name="Grisdale C."/>
            <person name="Hempe F."/>
            <person name="Henrissat B."/>
            <person name="Hoppner M.P."/>
            <person name="Ishida K.-I."/>
            <person name="Kim E."/>
            <person name="Koreny L."/>
            <person name="Kroth P.G."/>
            <person name="Liu Y."/>
            <person name="Malik S.-B."/>
            <person name="Maier U.G."/>
            <person name="McRose D."/>
            <person name="Mock T."/>
            <person name="Neilson J.A."/>
            <person name="Onodera N.T."/>
            <person name="Poole A.M."/>
            <person name="Pritham E.J."/>
            <person name="Richards T.A."/>
            <person name="Rocap G."/>
            <person name="Roy S.W."/>
            <person name="Sarai C."/>
            <person name="Schaack S."/>
            <person name="Shirato S."/>
            <person name="Slamovits C.H."/>
            <person name="Spencer D.F."/>
            <person name="Suzuki S."/>
            <person name="Worden A.Z."/>
            <person name="Zauner S."/>
            <person name="Barry K."/>
            <person name="Bell C."/>
            <person name="Bharti A.K."/>
            <person name="Crow J.A."/>
            <person name="Grimwood J."/>
            <person name="Kramer R."/>
            <person name="Lindquist E."/>
            <person name="Lucas S."/>
            <person name="Salamov A."/>
            <person name="McFadden G.I."/>
            <person name="Lane C.E."/>
            <person name="Keeling P.J."/>
            <person name="Gray M.W."/>
            <person name="Grigoriev I.V."/>
            <person name="Archibald J.M."/>
        </authorList>
    </citation>
    <scope>NUCLEOTIDE SEQUENCE</scope>
    <source>
        <strain evidence="7">CCMP2712</strain>
    </source>
</reference>
<dbReference type="STRING" id="905079.L1J6L4"/>
<dbReference type="EnsemblProtists" id="EKX44161">
    <property type="protein sequence ID" value="EKX44161"/>
    <property type="gene ID" value="GUITHDRAFT_163658"/>
</dbReference>
<dbReference type="InterPro" id="IPR000008">
    <property type="entry name" value="C2_dom"/>
</dbReference>
<dbReference type="SMART" id="SM00239">
    <property type="entry name" value="C2"/>
    <property type="match status" value="1"/>
</dbReference>
<dbReference type="RefSeq" id="XP_005831141.1">
    <property type="nucleotide sequence ID" value="XM_005831084.1"/>
</dbReference>
<proteinExistence type="predicted"/>
<feature type="chain" id="PRO_5008770968" description="C2 domain-containing protein" evidence="3">
    <location>
        <begin position="19"/>
        <end position="730"/>
    </location>
</feature>
<dbReference type="Pfam" id="PF00168">
    <property type="entry name" value="C2"/>
    <property type="match status" value="1"/>
</dbReference>
<feature type="coiled-coil region" evidence="1">
    <location>
        <begin position="172"/>
        <end position="199"/>
    </location>
</feature>
<dbReference type="Proteomes" id="UP000011087">
    <property type="component" value="Unassembled WGS sequence"/>
</dbReference>
<sequence>MSPILLLLCFFLADLVHGSSPPLDASRVVPPASPRPSNSLFDALFAPCCNASAWLIPAISSQCFGQFVRESTSSLDECQIGVLVEQAKENLVRVLTEQHELEAKIERKTNHTASLTQERARVEQLVRDLRAVAAVQGSGAQSAHPAILRELLSEESRLPLLAEQIAKKCSQIEQLKETLDDCRGRAEKAREDMRSLLREIPENSTLFNETNLTSNMDFSVLFDRIAPKASERRINLRKVVKEVFSPRSLVLLGTALLLGHNMKGHKEGEHRDKEERGREGGTLRDRWRRADRVTAASSDQRRLLPEHVGRTLLLLRPVLSSARMLAELLLLVHDRVITRKFYQAKVLIDLIGSRLSSKQTPAWKGSAEVSSSSPLASDTEFFNGLIRSLWRGPVGQMLESEIALSLQTSLAQLDGFASLRVQEVNLSTRSPWIRELKLLTTKSDQEIQLLCVLRWVMEEGGGFEIKGFLKPAYIPTRLRLHGFDLEFPMWCRVRLKPKVSPSKLADPSSAIQESPITSVAIAALSPPKTRFDVSLHGSKVSAIPGLKEALQFSIGHMWKDVLVLPNMVELLLSPDQLVVSEPEAVGVLRLRIVQAVELVASDWDTGQSDPYVKITLHAAGREPQVRKTKTLEATCFPVFNEQFEMFVFNEDADKIEMSVWDHDTFTSHDFLGKCEINLKKFLKQQGGRYGTWINQWKKLEGLRDCKSQIQFELWYDRFAPDVPSCTRYER</sequence>
<evidence type="ECO:0000313" key="6">
    <source>
        <dbReference type="EnsemblProtists" id="EKX44161"/>
    </source>
</evidence>
<accession>L1J6L4</accession>
<dbReference type="CDD" id="cd21669">
    <property type="entry name" value="SMP_SF"/>
    <property type="match status" value="1"/>
</dbReference>